<sequence>MAQNQMRGHLAKYKREYTTPLDLTRTAQIFSFPSSRNPRRLSLLAPAGWPVAGCRSRLPCPLRPAGSRHYRWWNAALTEGCGWRAARPQNGG</sequence>
<evidence type="ECO:0000313" key="1">
    <source>
        <dbReference type="EnsemblPlants" id="OGLUM08G23080.1"/>
    </source>
</evidence>
<evidence type="ECO:0000313" key="2">
    <source>
        <dbReference type="Proteomes" id="UP000026961"/>
    </source>
</evidence>
<dbReference type="AlphaFoldDB" id="A0A0E0AY58"/>
<dbReference type="HOGENOM" id="CLU_2416881_0_0_1"/>
<reference evidence="1" key="2">
    <citation type="submission" date="2018-05" db="EMBL/GenBank/DDBJ databases">
        <title>OgluRS3 (Oryza glumaepatula Reference Sequence Version 3).</title>
        <authorList>
            <person name="Zhang J."/>
            <person name="Kudrna D."/>
            <person name="Lee S."/>
            <person name="Talag J."/>
            <person name="Welchert J."/>
            <person name="Wing R.A."/>
        </authorList>
    </citation>
    <scope>NUCLEOTIDE SEQUENCE [LARGE SCALE GENOMIC DNA]</scope>
</reference>
<keyword evidence="2" id="KW-1185">Reference proteome</keyword>
<organism evidence="1">
    <name type="scientific">Oryza glumipatula</name>
    <dbReference type="NCBI Taxonomy" id="40148"/>
    <lineage>
        <taxon>Eukaryota</taxon>
        <taxon>Viridiplantae</taxon>
        <taxon>Streptophyta</taxon>
        <taxon>Embryophyta</taxon>
        <taxon>Tracheophyta</taxon>
        <taxon>Spermatophyta</taxon>
        <taxon>Magnoliopsida</taxon>
        <taxon>Liliopsida</taxon>
        <taxon>Poales</taxon>
        <taxon>Poaceae</taxon>
        <taxon>BOP clade</taxon>
        <taxon>Oryzoideae</taxon>
        <taxon>Oryzeae</taxon>
        <taxon>Oryzinae</taxon>
        <taxon>Oryza</taxon>
    </lineage>
</organism>
<dbReference type="Proteomes" id="UP000026961">
    <property type="component" value="Chromosome 8"/>
</dbReference>
<dbReference type="EnsemblPlants" id="OGLUM08G23080.1">
    <property type="protein sequence ID" value="OGLUM08G23080.1"/>
    <property type="gene ID" value="OGLUM08G23080"/>
</dbReference>
<protein>
    <submittedName>
        <fullName evidence="1">Uncharacterized protein</fullName>
    </submittedName>
</protein>
<proteinExistence type="predicted"/>
<name>A0A0E0AY58_9ORYZ</name>
<accession>A0A0E0AY58</accession>
<reference evidence="1" key="1">
    <citation type="submission" date="2015-04" db="UniProtKB">
        <authorList>
            <consortium name="EnsemblPlants"/>
        </authorList>
    </citation>
    <scope>IDENTIFICATION</scope>
</reference>
<dbReference type="Gramene" id="OGLUM08G23080.1">
    <property type="protein sequence ID" value="OGLUM08G23080.1"/>
    <property type="gene ID" value="OGLUM08G23080"/>
</dbReference>